<dbReference type="CDD" id="cd07246">
    <property type="entry name" value="VOC_like"/>
    <property type="match status" value="1"/>
</dbReference>
<evidence type="ECO:0000313" key="3">
    <source>
        <dbReference type="Proteomes" id="UP000766336"/>
    </source>
</evidence>
<dbReference type="InterPro" id="IPR037523">
    <property type="entry name" value="VOC_core"/>
</dbReference>
<evidence type="ECO:0000313" key="2">
    <source>
        <dbReference type="EMBL" id="MBS7809370.1"/>
    </source>
</evidence>
<organism evidence="2 3">
    <name type="scientific">Roseococcus pinisoli</name>
    <dbReference type="NCBI Taxonomy" id="2835040"/>
    <lineage>
        <taxon>Bacteria</taxon>
        <taxon>Pseudomonadati</taxon>
        <taxon>Pseudomonadota</taxon>
        <taxon>Alphaproteobacteria</taxon>
        <taxon>Acetobacterales</taxon>
        <taxon>Roseomonadaceae</taxon>
        <taxon>Roseococcus</taxon>
    </lineage>
</organism>
<comment type="caution">
    <text evidence="2">The sequence shown here is derived from an EMBL/GenBank/DDBJ whole genome shotgun (WGS) entry which is preliminary data.</text>
</comment>
<dbReference type="EMBL" id="JAHCDA010000001">
    <property type="protein sequence ID" value="MBS7809370.1"/>
    <property type="molecule type" value="Genomic_DNA"/>
</dbReference>
<keyword evidence="2" id="KW-0560">Oxidoreductase</keyword>
<dbReference type="InterPro" id="IPR004360">
    <property type="entry name" value="Glyas_Fos-R_dOase_dom"/>
</dbReference>
<dbReference type="RefSeq" id="WP_213668078.1">
    <property type="nucleotide sequence ID" value="NZ_JAHCDA010000001.1"/>
</dbReference>
<dbReference type="PANTHER" id="PTHR34109:SF1">
    <property type="entry name" value="VOC DOMAIN-CONTAINING PROTEIN"/>
    <property type="match status" value="1"/>
</dbReference>
<keyword evidence="2" id="KW-0223">Dioxygenase</keyword>
<dbReference type="InterPro" id="IPR029068">
    <property type="entry name" value="Glyas_Bleomycin-R_OHBP_Dase"/>
</dbReference>
<proteinExistence type="predicted"/>
<dbReference type="Gene3D" id="3.30.720.110">
    <property type="match status" value="1"/>
</dbReference>
<gene>
    <name evidence="2" type="ORF">KHU32_00380</name>
</gene>
<accession>A0ABS5Q6X1</accession>
<dbReference type="GO" id="GO:0051213">
    <property type="term" value="F:dioxygenase activity"/>
    <property type="evidence" value="ECO:0007669"/>
    <property type="project" value="UniProtKB-KW"/>
</dbReference>
<dbReference type="Gene3D" id="3.30.720.120">
    <property type="match status" value="1"/>
</dbReference>
<sequence length="136" mass="15227">MMDEMPKLPEVKGGVVPYLMVDGAVKAAEFYGKALGAETAMVMPPDDKGRTMHVHIYVNGGSIMMGDPYPEHGQGMKERYGTTLHLQVADVDRWWKRAVEGGMEITMPLEMQFWGERYGQLRDPFGVLWSMSSRAG</sequence>
<dbReference type="SUPFAM" id="SSF54593">
    <property type="entry name" value="Glyoxalase/Bleomycin resistance protein/Dihydroxybiphenyl dioxygenase"/>
    <property type="match status" value="1"/>
</dbReference>
<name>A0ABS5Q6X1_9PROT</name>
<dbReference type="Pfam" id="PF00903">
    <property type="entry name" value="Glyoxalase"/>
    <property type="match status" value="1"/>
</dbReference>
<evidence type="ECO:0000259" key="1">
    <source>
        <dbReference type="PROSITE" id="PS51819"/>
    </source>
</evidence>
<reference evidence="2 3" key="1">
    <citation type="submission" date="2021-05" db="EMBL/GenBank/DDBJ databases">
        <title>Roseococcus sp. XZZS9, whole genome shotgun sequencing project.</title>
        <authorList>
            <person name="Zhao G."/>
            <person name="Shen L."/>
        </authorList>
    </citation>
    <scope>NUCLEOTIDE SEQUENCE [LARGE SCALE GENOMIC DNA]</scope>
    <source>
        <strain evidence="2 3">XZZS9</strain>
    </source>
</reference>
<dbReference type="PANTHER" id="PTHR34109">
    <property type="entry name" value="BNAUNNG04460D PROTEIN-RELATED"/>
    <property type="match status" value="1"/>
</dbReference>
<feature type="domain" description="VOC" evidence="1">
    <location>
        <begin position="11"/>
        <end position="134"/>
    </location>
</feature>
<keyword evidence="3" id="KW-1185">Reference proteome</keyword>
<dbReference type="PROSITE" id="PS51819">
    <property type="entry name" value="VOC"/>
    <property type="match status" value="1"/>
</dbReference>
<dbReference type="Proteomes" id="UP000766336">
    <property type="component" value="Unassembled WGS sequence"/>
</dbReference>
<protein>
    <submittedName>
        <fullName evidence="2">Glyoxalase/bleomycin resistance/extradiol dioxygenase family protein</fullName>
    </submittedName>
</protein>